<dbReference type="AlphaFoldDB" id="A0A2M6URW1"/>
<dbReference type="InterPro" id="IPR018666">
    <property type="entry name" value="DUF2125"/>
</dbReference>
<gene>
    <name evidence="1" type="ORF">CER18_05160</name>
</gene>
<dbReference type="Pfam" id="PF09898">
    <property type="entry name" value="DUF2125"/>
    <property type="match status" value="2"/>
</dbReference>
<dbReference type="Proteomes" id="UP000229839">
    <property type="component" value="Unassembled WGS sequence"/>
</dbReference>
<dbReference type="EMBL" id="NJGE01000010">
    <property type="protein sequence ID" value="PIT68930.1"/>
    <property type="molecule type" value="Genomic_DNA"/>
</dbReference>
<accession>A0A2M6URW1</accession>
<sequence>MVFFSRKIENYVSDISAKASSGSMAAVCENVRKNGYPLRIGVVCDKFQFSWPLYGVSLSTGRLTVGAPIYAPHLVEFNVDSPASIVFSEKTSVVSRWRNLVIETEPYWKTGQTLKFIAEGLEFSPLSSSLEDQKLQETGGSQTADKKTIQQNVEDQASLQDIPDVVAQPLESKGVSQKITAEFLRFDLEHEKNHFSGNMTFDGFDVSPIFISSFVDVPKIDGNLKWILNDVSLLSEKGGENWRQHLYGKSGILKHGELAFHTGGGVHISGPFSFDDEGYLTATFELVCIQHVKFLETLKHLFPEEADNFKALFFILSTLPKNADGAPVLPLTVSHGWVKLGFLKLGRLAPL</sequence>
<name>A0A2M6URW1_9HYPH</name>
<comment type="caution">
    <text evidence="1">The sequence shown here is derived from an EMBL/GenBank/DDBJ whole genome shotgun (WGS) entry which is preliminary data.</text>
</comment>
<protein>
    <recommendedName>
        <fullName evidence="3">DUF2125 domain-containing protein</fullName>
    </recommendedName>
</protein>
<evidence type="ECO:0008006" key="3">
    <source>
        <dbReference type="Google" id="ProtNLM"/>
    </source>
</evidence>
<evidence type="ECO:0000313" key="2">
    <source>
        <dbReference type="Proteomes" id="UP000229839"/>
    </source>
</evidence>
<organism evidence="1 2">
    <name type="scientific">Bartonella tribocorum</name>
    <dbReference type="NCBI Taxonomy" id="85701"/>
    <lineage>
        <taxon>Bacteria</taxon>
        <taxon>Pseudomonadati</taxon>
        <taxon>Pseudomonadota</taxon>
        <taxon>Alphaproteobacteria</taxon>
        <taxon>Hyphomicrobiales</taxon>
        <taxon>Bartonellaceae</taxon>
        <taxon>Bartonella</taxon>
    </lineage>
</organism>
<evidence type="ECO:0000313" key="1">
    <source>
        <dbReference type="EMBL" id="PIT68930.1"/>
    </source>
</evidence>
<reference evidence="1 2" key="1">
    <citation type="submission" date="2017-06" db="EMBL/GenBank/DDBJ databases">
        <title>Draft genome of Bartonella tribocorum strain L103, isolated from a rodent in Laos.</title>
        <authorList>
            <person name="Hadjadj L."/>
            <person name="Jiyipong T."/>
            <person name="Morand S."/>
            <person name="Diene S.M."/>
            <person name="Rolain J.-M."/>
        </authorList>
    </citation>
    <scope>NUCLEOTIDE SEQUENCE [LARGE SCALE GENOMIC DNA]</scope>
    <source>
        <strain evidence="1 2">L103</strain>
    </source>
</reference>
<proteinExistence type="predicted"/>
<dbReference type="OrthoDB" id="7169664at2"/>